<dbReference type="Pfam" id="PF01753">
    <property type="entry name" value="zf-MYND"/>
    <property type="match status" value="1"/>
</dbReference>
<dbReference type="PROSITE" id="PS50865">
    <property type="entry name" value="ZF_MYND_2"/>
    <property type="match status" value="1"/>
</dbReference>
<feature type="domain" description="MYND-type" evidence="5">
    <location>
        <begin position="420"/>
        <end position="472"/>
    </location>
</feature>
<dbReference type="InterPro" id="IPR002893">
    <property type="entry name" value="Znf_MYND"/>
</dbReference>
<dbReference type="RefSeq" id="XP_001611356.1">
    <property type="nucleotide sequence ID" value="XM_001611306.1"/>
</dbReference>
<dbReference type="EMBL" id="AAXT01000001">
    <property type="protein sequence ID" value="EDO07788.1"/>
    <property type="molecule type" value="Genomic_DNA"/>
</dbReference>
<reference evidence="7" key="2">
    <citation type="journal article" date="2020" name="Data Brief">
        <title>Transcriptome dataset of Babesia bovis life stages within vertebrate and invertebrate hosts.</title>
        <authorList>
            <person name="Ueti M.W."/>
            <person name="Johnson W.C."/>
            <person name="Kappmeyer L.S."/>
            <person name="Herndon D.R."/>
            <person name="Mousel M.R."/>
            <person name="Reif K.E."/>
            <person name="Taus N.S."/>
            <person name="Ifeonu O.O."/>
            <person name="Silva J.C."/>
            <person name="Suarez C.E."/>
            <person name="Brayton K.A."/>
        </authorList>
    </citation>
    <scope>NUCLEOTIDE SEQUENCE [LARGE SCALE GENOMIC DNA]</scope>
</reference>
<dbReference type="eggNOG" id="ENOG502SQXE">
    <property type="taxonomic scope" value="Eukaryota"/>
</dbReference>
<evidence type="ECO:0000256" key="1">
    <source>
        <dbReference type="ARBA" id="ARBA00022723"/>
    </source>
</evidence>
<evidence type="ECO:0000256" key="2">
    <source>
        <dbReference type="ARBA" id="ARBA00022771"/>
    </source>
</evidence>
<accession>A7AMK4</accession>
<evidence type="ECO:0000313" key="6">
    <source>
        <dbReference type="EMBL" id="EDO07788.1"/>
    </source>
</evidence>
<dbReference type="GeneID" id="5479601"/>
<proteinExistence type="predicted"/>
<name>A7AMK4_BABBO</name>
<keyword evidence="1" id="KW-0479">Metal-binding</keyword>
<protein>
    <recommendedName>
        <fullName evidence="5">MYND-type domain-containing protein</fullName>
    </recommendedName>
</protein>
<keyword evidence="3" id="KW-0862">Zinc</keyword>
<keyword evidence="2 4" id="KW-0863">Zinc-finger</keyword>
<comment type="caution">
    <text evidence="6">The sequence shown here is derived from an EMBL/GenBank/DDBJ whole genome shotgun (WGS) entry which is preliminary data.</text>
</comment>
<gene>
    <name evidence="6" type="ORF">BBOV_III002210</name>
</gene>
<keyword evidence="7" id="KW-1185">Reference proteome</keyword>
<dbReference type="KEGG" id="bbo:BBOV_III002210"/>
<dbReference type="VEuPathDB" id="PiroplasmaDB:BBOV_III002210"/>
<dbReference type="OMA" id="WSNINIE"/>
<reference evidence="6 7" key="1">
    <citation type="journal article" date="2007" name="PLoS Pathog.">
        <title>Genome sequence of Babesia bovis and comparative analysis of apicomplexan hemoprotozoa.</title>
        <authorList>
            <person name="Brayton K.A."/>
            <person name="Lau A.O.T."/>
            <person name="Herndon D.R."/>
            <person name="Hannick L."/>
            <person name="Kappmeyer L.S."/>
            <person name="Berens S.J."/>
            <person name="Bidwell S.L."/>
            <person name="Brown W.C."/>
            <person name="Crabtree J."/>
            <person name="Fadrosh D."/>
            <person name="Feldblum T."/>
            <person name="Forberger H.A."/>
            <person name="Haas B.J."/>
            <person name="Howell J.M."/>
            <person name="Khouri H."/>
            <person name="Koo H."/>
            <person name="Mann D.J."/>
            <person name="Norimine J."/>
            <person name="Paulsen I.T."/>
            <person name="Radune D."/>
            <person name="Ren Q."/>
            <person name="Smith R.K. Jr."/>
            <person name="Suarez C.E."/>
            <person name="White O."/>
            <person name="Wortman J.R."/>
            <person name="Knowles D.P. Jr."/>
            <person name="McElwain T.F."/>
            <person name="Nene V.M."/>
        </authorList>
    </citation>
    <scope>NUCLEOTIDE SEQUENCE [LARGE SCALE GENOMIC DNA]</scope>
    <source>
        <strain evidence="6">T2Bo</strain>
    </source>
</reference>
<sequence length="519" mass="59024">MMNNQLYRSALLIPRANEDDQAFQRVTEPPPTGESATSATHVEAYPSCQSNDDLQHLKDLFFHSKLNPNFDWVGLCLVHQHDYKFWANVTHTLGMLILKTLFNSDVPFEDSHAFGLSDCNYVNGVKVRAAFVLLGGLLSNRLPGSLRLIVRGNGYQFFEHRIGRLLRDIPDFDEDAICFNMNALRTLLPFLQECTTVRLNSLCHRFITSGFWRVMWMEVGMGLKSACSTQRLKLFCNFLELASTIFFGSRSSTFFKRMYTSCANSLWDPVVLVLSWALGPRACCNMVTFVADILLMSHQDGCLDDLPGSCLDSLHKCITTTVSEGESYLELYDSQTLDERNEFRHHYATIAVSMLKSLDKVLTCQKNRTIEMALGDLYDISSLGTAKMTLPPFPGSTEQTGPKFDFSEWRVFPRVLPCFNKECTRILHLDMPELHIDGELPDFRYCDQCGIPSYCSAECASAHWDSYHKEVCGFFRAPPTFARFMPHSPDDGIVVLQTMEDNWMMTPFIDEKGNLLTLF</sequence>
<evidence type="ECO:0000256" key="3">
    <source>
        <dbReference type="ARBA" id="ARBA00022833"/>
    </source>
</evidence>
<organism evidence="6 7">
    <name type="scientific">Babesia bovis</name>
    <dbReference type="NCBI Taxonomy" id="5865"/>
    <lineage>
        <taxon>Eukaryota</taxon>
        <taxon>Sar</taxon>
        <taxon>Alveolata</taxon>
        <taxon>Apicomplexa</taxon>
        <taxon>Aconoidasida</taxon>
        <taxon>Piroplasmida</taxon>
        <taxon>Babesiidae</taxon>
        <taxon>Babesia</taxon>
    </lineage>
</organism>
<dbReference type="Proteomes" id="UP000002173">
    <property type="component" value="Unassembled WGS sequence"/>
</dbReference>
<reference evidence="7" key="3">
    <citation type="journal article" date="2021" name="Int. J. Parasitol.">
        <title>Comparative analysis of gene expression between Babesia bovis blood stages and kinetes allowed by improved genome annotation.</title>
        <authorList>
            <person name="Ueti M.W."/>
            <person name="Johnson W.C."/>
            <person name="Kappmeyer L.S."/>
            <person name="Herndon D.R."/>
            <person name="Mousel M.R."/>
            <person name="Reif K.E."/>
            <person name="Taus N.S."/>
            <person name="Ifeonu O.O."/>
            <person name="Silva J.C."/>
            <person name="Suarez C.E."/>
            <person name="Brayton K.A."/>
        </authorList>
    </citation>
    <scope>NUCLEOTIDE SEQUENCE [LARGE SCALE GENOMIC DNA]</scope>
</reference>
<evidence type="ECO:0000256" key="4">
    <source>
        <dbReference type="PROSITE-ProRule" id="PRU00134"/>
    </source>
</evidence>
<evidence type="ECO:0000259" key="5">
    <source>
        <dbReference type="PROSITE" id="PS50865"/>
    </source>
</evidence>
<dbReference type="InParanoid" id="A7AMK4"/>
<dbReference type="GO" id="GO:0008270">
    <property type="term" value="F:zinc ion binding"/>
    <property type="evidence" value="ECO:0007669"/>
    <property type="project" value="UniProtKB-KW"/>
</dbReference>
<dbReference type="Gene3D" id="6.10.140.2220">
    <property type="match status" value="1"/>
</dbReference>
<dbReference type="SUPFAM" id="SSF144232">
    <property type="entry name" value="HIT/MYND zinc finger-like"/>
    <property type="match status" value="1"/>
</dbReference>
<evidence type="ECO:0000313" key="7">
    <source>
        <dbReference type="Proteomes" id="UP000002173"/>
    </source>
</evidence>
<dbReference type="AlphaFoldDB" id="A7AMK4"/>